<reference evidence="4 5" key="1">
    <citation type="journal article" date="2016" name="Virology">
        <title>The genomic content and context of auxiliary metabolic genes in marine cyanomyoviruses.</title>
        <authorList>
            <person name="Crummett L.T."/>
            <person name="Puxty R.J."/>
            <person name="Weihe C."/>
            <person name="Marston M.F."/>
            <person name="Martiny J.B."/>
        </authorList>
    </citation>
    <scope>NUCLEOTIDE SEQUENCE [LARGE SCALE GENOMIC DNA]</scope>
    <source>
        <strain evidence="1">0808SB05</strain>
        <strain evidence="2">0908SB82</strain>
        <strain evidence="3">1109NB16</strain>
    </source>
</reference>
<dbReference type="Proteomes" id="UP000241903">
    <property type="component" value="Segment"/>
</dbReference>
<dbReference type="Proteomes" id="UP000240393">
    <property type="component" value="Segment"/>
</dbReference>
<dbReference type="RefSeq" id="YP_009322608.1">
    <property type="nucleotide sequence ID" value="NC_031922.1"/>
</dbReference>
<dbReference type="KEGG" id="vg:30307758"/>
<name>A0A1D8KQ08_9CAUD</name>
<evidence type="ECO:0000313" key="3">
    <source>
        <dbReference type="EMBL" id="AOV60776.1"/>
    </source>
</evidence>
<organism evidence="3 4">
    <name type="scientific">Synechococcus phage S-CAM9</name>
    <dbReference type="NCBI Taxonomy" id="1883369"/>
    <lineage>
        <taxon>Viruses</taxon>
        <taxon>Duplodnaviria</taxon>
        <taxon>Heunggongvirae</taxon>
        <taxon>Uroviricota</taxon>
        <taxon>Caudoviricetes</taxon>
        <taxon>Pantevenvirales</taxon>
        <taxon>Kyanoviridae</taxon>
        <taxon>Kanaloavirus</taxon>
        <taxon>Kanaloavirus scam9</taxon>
    </lineage>
</organism>
<accession>A0A1D8KQ08</accession>
<evidence type="ECO:0000313" key="5">
    <source>
        <dbReference type="Proteomes" id="UP000240393"/>
    </source>
</evidence>
<keyword evidence="4" id="KW-1185">Reference proteome</keyword>
<protein>
    <submittedName>
        <fullName evidence="3">Uncharacterized protein</fullName>
    </submittedName>
</protein>
<dbReference type="Proteomes" id="UP000202784">
    <property type="component" value="Segment"/>
</dbReference>
<evidence type="ECO:0000313" key="4">
    <source>
        <dbReference type="Proteomes" id="UP000202784"/>
    </source>
</evidence>
<evidence type="ECO:0000313" key="1">
    <source>
        <dbReference type="EMBL" id="AOV60319.1"/>
    </source>
</evidence>
<evidence type="ECO:0000313" key="2">
    <source>
        <dbReference type="EMBL" id="AOV60547.1"/>
    </source>
</evidence>
<gene>
    <name evidence="3" type="ORF">N161109_173</name>
    <name evidence="1" type="ORF">S050808_172</name>
    <name evidence="2" type="ORF">S820908_172</name>
</gene>
<sequence length="75" mass="8959">MINLHHKFNHYLHTDRKLDIANVEEKVVSYGWLDDGINLTGYYVLTENFELVFDLQDKYQYKVPRKSQAAVRKTK</sequence>
<dbReference type="OrthoDB" id="22699at10239"/>
<dbReference type="GeneID" id="30307758"/>
<dbReference type="EMBL" id="KU686206">
    <property type="protein sequence ID" value="AOV60776.1"/>
    <property type="molecule type" value="Genomic_DNA"/>
</dbReference>
<dbReference type="EMBL" id="KU686204">
    <property type="protein sequence ID" value="AOV60319.1"/>
    <property type="molecule type" value="Genomic_DNA"/>
</dbReference>
<dbReference type="EMBL" id="KU686205">
    <property type="protein sequence ID" value="AOV60547.1"/>
    <property type="molecule type" value="Genomic_DNA"/>
</dbReference>
<proteinExistence type="predicted"/>